<dbReference type="PANTHER" id="PTHR42794">
    <property type="entry name" value="HEMIN IMPORT ATP-BINDING PROTEIN HMUV"/>
    <property type="match status" value="1"/>
</dbReference>
<organism evidence="8 9">
    <name type="scientific">Shimia haliotis</name>
    <dbReference type="NCBI Taxonomy" id="1280847"/>
    <lineage>
        <taxon>Bacteria</taxon>
        <taxon>Pseudomonadati</taxon>
        <taxon>Pseudomonadota</taxon>
        <taxon>Alphaproteobacteria</taxon>
        <taxon>Rhodobacterales</taxon>
        <taxon>Roseobacteraceae</taxon>
    </lineage>
</organism>
<name>A0A1I4AY94_9RHOB</name>
<keyword evidence="9" id="KW-1185">Reference proteome</keyword>
<dbReference type="OrthoDB" id="9805601at2"/>
<keyword evidence="4 8" id="KW-0067">ATP-binding</keyword>
<reference evidence="9" key="1">
    <citation type="submission" date="2016-10" db="EMBL/GenBank/DDBJ databases">
        <authorList>
            <person name="Varghese N."/>
            <person name="Submissions S."/>
        </authorList>
    </citation>
    <scope>NUCLEOTIDE SEQUENCE [LARGE SCALE GENOMIC DNA]</scope>
    <source>
        <strain evidence="9">DSM 28453</strain>
    </source>
</reference>
<feature type="domain" description="ABC transporter" evidence="7">
    <location>
        <begin position="3"/>
        <end position="234"/>
    </location>
</feature>
<dbReference type="SUPFAM" id="SSF52540">
    <property type="entry name" value="P-loop containing nucleoside triphosphate hydrolases"/>
    <property type="match status" value="1"/>
</dbReference>
<dbReference type="Pfam" id="PF00005">
    <property type="entry name" value="ABC_tran"/>
    <property type="match status" value="1"/>
</dbReference>
<keyword evidence="5" id="KW-1278">Translocase</keyword>
<dbReference type="CDD" id="cd03214">
    <property type="entry name" value="ABC_Iron-Siderophores_B12_Hemin"/>
    <property type="match status" value="1"/>
</dbReference>
<protein>
    <submittedName>
        <fullName evidence="8">Iron complex transport system ATP-binding protein</fullName>
    </submittedName>
</protein>
<proteinExistence type="inferred from homology"/>
<dbReference type="InterPro" id="IPR027417">
    <property type="entry name" value="P-loop_NTPase"/>
</dbReference>
<evidence type="ECO:0000256" key="1">
    <source>
        <dbReference type="ARBA" id="ARBA00005417"/>
    </source>
</evidence>
<evidence type="ECO:0000313" key="8">
    <source>
        <dbReference type="EMBL" id="SFK61263.1"/>
    </source>
</evidence>
<keyword evidence="3" id="KW-0547">Nucleotide-binding</keyword>
<evidence type="ECO:0000259" key="7">
    <source>
        <dbReference type="PROSITE" id="PS50893"/>
    </source>
</evidence>
<dbReference type="RefSeq" id="WP_093320207.1">
    <property type="nucleotide sequence ID" value="NZ_FOSZ01000001.1"/>
</dbReference>
<keyword evidence="2" id="KW-0813">Transport</keyword>
<evidence type="ECO:0000256" key="5">
    <source>
        <dbReference type="ARBA" id="ARBA00022967"/>
    </source>
</evidence>
<evidence type="ECO:0000256" key="6">
    <source>
        <dbReference type="ARBA" id="ARBA00037066"/>
    </source>
</evidence>
<evidence type="ECO:0000256" key="3">
    <source>
        <dbReference type="ARBA" id="ARBA00022741"/>
    </source>
</evidence>
<dbReference type="InterPro" id="IPR003439">
    <property type="entry name" value="ABC_transporter-like_ATP-bd"/>
</dbReference>
<dbReference type="InterPro" id="IPR003593">
    <property type="entry name" value="AAA+_ATPase"/>
</dbReference>
<dbReference type="GO" id="GO:0005524">
    <property type="term" value="F:ATP binding"/>
    <property type="evidence" value="ECO:0007669"/>
    <property type="project" value="UniProtKB-KW"/>
</dbReference>
<dbReference type="GO" id="GO:0016887">
    <property type="term" value="F:ATP hydrolysis activity"/>
    <property type="evidence" value="ECO:0007669"/>
    <property type="project" value="InterPro"/>
</dbReference>
<comment type="similarity">
    <text evidence="1">Belongs to the ABC transporter superfamily.</text>
</comment>
<dbReference type="AlphaFoldDB" id="A0A1I4AY94"/>
<dbReference type="PANTHER" id="PTHR42794:SF1">
    <property type="entry name" value="HEMIN IMPORT ATP-BINDING PROTEIN HMUV"/>
    <property type="match status" value="1"/>
</dbReference>
<dbReference type="FunFam" id="3.40.50.300:FF:000134">
    <property type="entry name" value="Iron-enterobactin ABC transporter ATP-binding protein"/>
    <property type="match status" value="1"/>
</dbReference>
<dbReference type="SMART" id="SM00382">
    <property type="entry name" value="AAA"/>
    <property type="match status" value="1"/>
</dbReference>
<dbReference type="Gene3D" id="3.40.50.300">
    <property type="entry name" value="P-loop containing nucleotide triphosphate hydrolases"/>
    <property type="match status" value="1"/>
</dbReference>
<dbReference type="Proteomes" id="UP000198851">
    <property type="component" value="Unassembled WGS sequence"/>
</dbReference>
<dbReference type="EMBL" id="FOSZ01000001">
    <property type="protein sequence ID" value="SFK61263.1"/>
    <property type="molecule type" value="Genomic_DNA"/>
</dbReference>
<evidence type="ECO:0000256" key="2">
    <source>
        <dbReference type="ARBA" id="ARBA00022448"/>
    </source>
</evidence>
<dbReference type="STRING" id="1280847.SAMN04488036_101671"/>
<evidence type="ECO:0000256" key="4">
    <source>
        <dbReference type="ARBA" id="ARBA00022840"/>
    </source>
</evidence>
<comment type="function">
    <text evidence="6">Part of the ABC transporter complex HmuTUV involved in hemin import. Responsible for energy coupling to the transport system.</text>
</comment>
<gene>
    <name evidence="8" type="ORF">SAMN04488036_101671</name>
</gene>
<accession>A0A1I4AY94</accession>
<sequence>MSLRGENLSWKTRGKIIVENVSLDVRHGEFLGLVGSNGSGKSTLLRMLAGLRSPSSGAVFLNAEPMALMKRRDIARQMAFVEQQADTDDAITARTAVHVGRTPWLSPLSPWSASDDRIVQDALAAVDMIHKANQPWNTLSGGEKQRVHIARALAQQPETLLLDEPTNHLDIRHQIGILDLLHRLGKTTVIALHDLNHAMMCDRIAIMKDGRLWDIGTPDDLLTKETLRAVFDIHGHFVTDPTDGSRFLRFAA</sequence>
<dbReference type="PROSITE" id="PS50893">
    <property type="entry name" value="ABC_TRANSPORTER_2"/>
    <property type="match status" value="1"/>
</dbReference>
<evidence type="ECO:0000313" key="9">
    <source>
        <dbReference type="Proteomes" id="UP000198851"/>
    </source>
</evidence>